<evidence type="ECO:0000259" key="2">
    <source>
        <dbReference type="PROSITE" id="PS50076"/>
    </source>
</evidence>
<gene>
    <name evidence="3" type="ORF">SYNPS1DRAFT_17047</name>
</gene>
<evidence type="ECO:0000256" key="1">
    <source>
        <dbReference type="SAM" id="MobiDB-lite"/>
    </source>
</evidence>
<dbReference type="InterPro" id="IPR001623">
    <property type="entry name" value="DnaJ_domain"/>
</dbReference>
<keyword evidence="4" id="KW-1185">Reference proteome</keyword>
<accession>A0A4P9YX36</accession>
<dbReference type="GO" id="GO:0071218">
    <property type="term" value="P:cellular response to misfolded protein"/>
    <property type="evidence" value="ECO:0007669"/>
    <property type="project" value="TreeGrafter"/>
</dbReference>
<dbReference type="Proteomes" id="UP000278143">
    <property type="component" value="Unassembled WGS sequence"/>
</dbReference>
<dbReference type="OrthoDB" id="1507364at2759"/>
<dbReference type="PANTHER" id="PTHR43908:SF3">
    <property type="entry name" value="AT29763P-RELATED"/>
    <property type="match status" value="1"/>
</dbReference>
<feature type="compositionally biased region" description="Low complexity" evidence="1">
    <location>
        <begin position="53"/>
        <end position="64"/>
    </location>
</feature>
<evidence type="ECO:0000313" key="3">
    <source>
        <dbReference type="EMBL" id="RKP24544.1"/>
    </source>
</evidence>
<dbReference type="SMART" id="SM00271">
    <property type="entry name" value="DnaJ"/>
    <property type="match status" value="1"/>
</dbReference>
<dbReference type="GO" id="GO:0030544">
    <property type="term" value="F:Hsp70 protein binding"/>
    <property type="evidence" value="ECO:0007669"/>
    <property type="project" value="TreeGrafter"/>
</dbReference>
<feature type="domain" description="J" evidence="2">
    <location>
        <begin position="112"/>
        <end position="164"/>
    </location>
</feature>
<dbReference type="GO" id="GO:0005789">
    <property type="term" value="C:endoplasmic reticulum membrane"/>
    <property type="evidence" value="ECO:0007669"/>
    <property type="project" value="TreeGrafter"/>
</dbReference>
<name>A0A4P9YX36_9FUNG</name>
<dbReference type="Gene3D" id="1.10.287.110">
    <property type="entry name" value="DnaJ domain"/>
    <property type="match status" value="1"/>
</dbReference>
<reference evidence="4" key="1">
    <citation type="journal article" date="2018" name="Nat. Microbiol.">
        <title>Leveraging single-cell genomics to expand the fungal tree of life.</title>
        <authorList>
            <person name="Ahrendt S.R."/>
            <person name="Quandt C.A."/>
            <person name="Ciobanu D."/>
            <person name="Clum A."/>
            <person name="Salamov A."/>
            <person name="Andreopoulos B."/>
            <person name="Cheng J.F."/>
            <person name="Woyke T."/>
            <person name="Pelin A."/>
            <person name="Henrissat B."/>
            <person name="Reynolds N.K."/>
            <person name="Benny G.L."/>
            <person name="Smith M.E."/>
            <person name="James T.Y."/>
            <person name="Grigoriev I.V."/>
        </authorList>
    </citation>
    <scope>NUCLEOTIDE SEQUENCE [LARGE SCALE GENOMIC DNA]</scope>
    <source>
        <strain evidence="4">Benny S71-1</strain>
    </source>
</reference>
<dbReference type="SUPFAM" id="SSF46565">
    <property type="entry name" value="Chaperone J-domain"/>
    <property type="match status" value="1"/>
</dbReference>
<feature type="compositionally biased region" description="Low complexity" evidence="1">
    <location>
        <begin position="76"/>
        <end position="95"/>
    </location>
</feature>
<organism evidence="3 4">
    <name type="scientific">Syncephalis pseudoplumigaleata</name>
    <dbReference type="NCBI Taxonomy" id="1712513"/>
    <lineage>
        <taxon>Eukaryota</taxon>
        <taxon>Fungi</taxon>
        <taxon>Fungi incertae sedis</taxon>
        <taxon>Zoopagomycota</taxon>
        <taxon>Zoopagomycotina</taxon>
        <taxon>Zoopagomycetes</taxon>
        <taxon>Zoopagales</taxon>
        <taxon>Piptocephalidaceae</taxon>
        <taxon>Syncephalis</taxon>
    </lineage>
</organism>
<dbReference type="CDD" id="cd06257">
    <property type="entry name" value="DnaJ"/>
    <property type="match status" value="1"/>
</dbReference>
<dbReference type="PRINTS" id="PR00625">
    <property type="entry name" value="JDOMAIN"/>
</dbReference>
<dbReference type="EMBL" id="KZ990164">
    <property type="protein sequence ID" value="RKP24544.1"/>
    <property type="molecule type" value="Genomic_DNA"/>
</dbReference>
<sequence>MEMNKDEASRCIGIARRKRDEGDIAGALRFARKSSSLYPTSEADALIEKLQQAASDDTAGASSAKPAPQAEMRQRTTSTHTAASASSAKTSASYTEENMGAVKRVLACSKTDFYGILELDKAASEVHIKKAYRKLALQLHPDKNSAPGADEAFKCRHHCIGQVQ</sequence>
<protein>
    <recommendedName>
        <fullName evidence="2">J domain-containing protein</fullName>
    </recommendedName>
</protein>
<evidence type="ECO:0000313" key="4">
    <source>
        <dbReference type="Proteomes" id="UP000278143"/>
    </source>
</evidence>
<dbReference type="PANTHER" id="PTHR43908">
    <property type="entry name" value="AT29763P-RELATED"/>
    <property type="match status" value="1"/>
</dbReference>
<dbReference type="PROSITE" id="PS50076">
    <property type="entry name" value="DNAJ_2"/>
    <property type="match status" value="1"/>
</dbReference>
<dbReference type="Pfam" id="PF00226">
    <property type="entry name" value="DnaJ"/>
    <property type="match status" value="1"/>
</dbReference>
<dbReference type="InterPro" id="IPR036869">
    <property type="entry name" value="J_dom_sf"/>
</dbReference>
<feature type="region of interest" description="Disordered" evidence="1">
    <location>
        <begin position="49"/>
        <end position="95"/>
    </location>
</feature>
<proteinExistence type="predicted"/>
<dbReference type="AlphaFoldDB" id="A0A4P9YX36"/>
<dbReference type="InterPro" id="IPR051100">
    <property type="entry name" value="DnaJ_subfamily_B/C"/>
</dbReference>